<dbReference type="InterPro" id="IPR001789">
    <property type="entry name" value="Sig_transdc_resp-reg_receiver"/>
</dbReference>
<proteinExistence type="predicted"/>
<sequence length="578" mass="64826">MSAVTVVSSMENRSIQILSIEADPVIQSGLIACLNRFPDLHVAAEAQTVASAELMLADAAARRWRDSTGEPIDLDLILMGLPLRDRPNATAHLTFCQQVKATYPNLPILLIAEPQSPDFGTAFQIGIDGCCLRGSSILDLVASIRRVAAGETSWASAILQQVSVGGQTRPLSWRVRLRFASLQQIETTLAEVNTNLSTDRLSPLDRAILTGRQRELKTARWLVKRLFSAPDPVRESDPNPPILNASSQLVLSSPLAQPERVNPPLQNLFERIAAKLQSNLENLTSSRLEIDILRSDKKRELFYLILQQFEGLIDELRFSQVTIDQLSLKLPIILQDLWSSVTTDFFGRYHTLSTEDRHVEIIPILLQDVAIVQSEILAKISQPSELFNYLLFKTPLTIDNTICAFGSPAAEDRASALLENLTIHMANAVMQPLLNRFGNLESMKSGFYDRRLLSSREIERFRNDLSWRYRIDRYLSEPQAIFESEYRLLIFTAYGIKRTNIYAPRPQELERLTGIPLAVTLTLELRDALSPRLRSATTFLGSSVVYLLTEIIGRGIGLIGRGIIKGIGNIWQETNRNR</sequence>
<evidence type="ECO:0000313" key="4">
    <source>
        <dbReference type="Proteomes" id="UP000010366"/>
    </source>
</evidence>
<dbReference type="InterPro" id="IPR011006">
    <property type="entry name" value="CheY-like_superfamily"/>
</dbReference>
<dbReference type="Proteomes" id="UP000010366">
    <property type="component" value="Chromosome"/>
</dbReference>
<dbReference type="PIRSF" id="PIRSF026434">
    <property type="entry name" value="RR_ycf55_prd"/>
    <property type="match status" value="1"/>
</dbReference>
<protein>
    <submittedName>
        <fullName evidence="3">Response regulator containing a CheY-like receiver domain and an HTH DNA-binding domain</fullName>
    </submittedName>
</protein>
<keyword evidence="3" id="KW-0238">DNA-binding</keyword>
<dbReference type="EMBL" id="CP003600">
    <property type="protein sequence ID" value="AFY96471.1"/>
    <property type="molecule type" value="Genomic_DNA"/>
</dbReference>
<evidence type="ECO:0000256" key="1">
    <source>
        <dbReference type="PROSITE-ProRule" id="PRU00169"/>
    </source>
</evidence>
<feature type="domain" description="Response regulatory" evidence="2">
    <location>
        <begin position="16"/>
        <end position="148"/>
    </location>
</feature>
<dbReference type="STRING" id="1173020.Cha6605_5596"/>
<comment type="caution">
    <text evidence="1">Lacks conserved residue(s) required for the propagation of feature annotation.</text>
</comment>
<name>K9UPV8_CHAP6</name>
<dbReference type="GO" id="GO:0003677">
    <property type="term" value="F:DNA binding"/>
    <property type="evidence" value="ECO:0007669"/>
    <property type="project" value="UniProtKB-KW"/>
</dbReference>
<dbReference type="PATRIC" id="fig|1173020.3.peg.6431"/>
<gene>
    <name evidence="3" type="ORF">Cha6605_5596</name>
</gene>
<dbReference type="InterPro" id="IPR016837">
    <property type="entry name" value="Uncharacterised_Ycf55_cyanobac"/>
</dbReference>
<dbReference type="RefSeq" id="WP_015162553.1">
    <property type="nucleotide sequence ID" value="NC_019697.1"/>
</dbReference>
<dbReference type="AlphaFoldDB" id="K9UPV8"/>
<dbReference type="KEGG" id="cmp:Cha6605_5596"/>
<dbReference type="InterPro" id="IPR022552">
    <property type="entry name" value="UPF_Ycf55"/>
</dbReference>
<dbReference type="eggNOG" id="COG2197">
    <property type="taxonomic scope" value="Bacteria"/>
</dbReference>
<reference evidence="3 4" key="1">
    <citation type="submission" date="2012-05" db="EMBL/GenBank/DDBJ databases">
        <title>Finished chromosome of genome of Chamaesiphon sp. PCC 6605.</title>
        <authorList>
            <consortium name="US DOE Joint Genome Institute"/>
            <person name="Gugger M."/>
            <person name="Coursin T."/>
            <person name="Rippka R."/>
            <person name="Tandeau De Marsac N."/>
            <person name="Huntemann M."/>
            <person name="Wei C.-L."/>
            <person name="Han J."/>
            <person name="Detter J.C."/>
            <person name="Han C."/>
            <person name="Tapia R."/>
            <person name="Chen A."/>
            <person name="Kyrpides N."/>
            <person name="Mavromatis K."/>
            <person name="Markowitz V."/>
            <person name="Szeto E."/>
            <person name="Ivanova N."/>
            <person name="Pagani I."/>
            <person name="Pati A."/>
            <person name="Goodwin L."/>
            <person name="Nordberg H.P."/>
            <person name="Cantor M.N."/>
            <person name="Hua S.X."/>
            <person name="Woyke T."/>
            <person name="Kerfeld C.A."/>
        </authorList>
    </citation>
    <scope>NUCLEOTIDE SEQUENCE [LARGE SCALE GENOMIC DNA]</scope>
    <source>
        <strain evidence="4">ATCC 27169 / PCC 6605</strain>
    </source>
</reference>
<accession>K9UPV8</accession>
<dbReference type="PROSITE" id="PS50110">
    <property type="entry name" value="RESPONSE_REGULATORY"/>
    <property type="match status" value="1"/>
</dbReference>
<evidence type="ECO:0000259" key="2">
    <source>
        <dbReference type="PROSITE" id="PS50110"/>
    </source>
</evidence>
<dbReference type="OrthoDB" id="458149at2"/>
<evidence type="ECO:0000313" key="3">
    <source>
        <dbReference type="EMBL" id="AFY96471.1"/>
    </source>
</evidence>
<dbReference type="HOGENOM" id="CLU_035485_0_0_3"/>
<dbReference type="SUPFAM" id="SSF52172">
    <property type="entry name" value="CheY-like"/>
    <property type="match status" value="1"/>
</dbReference>
<dbReference type="GO" id="GO:0000160">
    <property type="term" value="P:phosphorelay signal transduction system"/>
    <property type="evidence" value="ECO:0007669"/>
    <property type="project" value="InterPro"/>
</dbReference>
<dbReference type="PANTHER" id="PTHR36807">
    <property type="entry name" value="PHOSPHOGLYCOLATE PHOSPHATASE"/>
    <property type="match status" value="1"/>
</dbReference>
<dbReference type="Gene3D" id="3.40.50.2300">
    <property type="match status" value="1"/>
</dbReference>
<organism evidence="3 4">
    <name type="scientific">Chamaesiphon minutus (strain ATCC 27169 / PCC 6605)</name>
    <dbReference type="NCBI Taxonomy" id="1173020"/>
    <lineage>
        <taxon>Bacteria</taxon>
        <taxon>Bacillati</taxon>
        <taxon>Cyanobacteriota</taxon>
        <taxon>Cyanophyceae</taxon>
        <taxon>Gomontiellales</taxon>
        <taxon>Chamaesiphonaceae</taxon>
        <taxon>Chamaesiphon</taxon>
    </lineage>
</organism>
<dbReference type="Pfam" id="PF12452">
    <property type="entry name" value="DUF3685"/>
    <property type="match status" value="1"/>
</dbReference>
<dbReference type="PANTHER" id="PTHR36807:SF2">
    <property type="entry name" value="PHOSPHOGLYCOLATE PHOSPHATASE"/>
    <property type="match status" value="1"/>
</dbReference>
<keyword evidence="4" id="KW-1185">Reference proteome</keyword>